<dbReference type="InterPro" id="IPR039422">
    <property type="entry name" value="MarR/SlyA-like"/>
</dbReference>
<evidence type="ECO:0000259" key="1">
    <source>
        <dbReference type="PROSITE" id="PS50995"/>
    </source>
</evidence>
<gene>
    <name evidence="2" type="ORF">GCM10023226_26420</name>
</gene>
<dbReference type="EMBL" id="BAABIM010000002">
    <property type="protein sequence ID" value="GAA4687286.1"/>
    <property type="molecule type" value="Genomic_DNA"/>
</dbReference>
<accession>A0ABP8WFM8</accession>
<keyword evidence="3" id="KW-1185">Reference proteome</keyword>
<dbReference type="Gene3D" id="1.10.10.10">
    <property type="entry name" value="Winged helix-like DNA-binding domain superfamily/Winged helix DNA-binding domain"/>
    <property type="match status" value="2"/>
</dbReference>
<dbReference type="PROSITE" id="PS50995">
    <property type="entry name" value="HTH_MARR_2"/>
    <property type="match status" value="2"/>
</dbReference>
<feature type="domain" description="HTH marR-type" evidence="1">
    <location>
        <begin position="162"/>
        <end position="294"/>
    </location>
</feature>
<reference evidence="3" key="1">
    <citation type="journal article" date="2019" name="Int. J. Syst. Evol. Microbiol.">
        <title>The Global Catalogue of Microorganisms (GCM) 10K type strain sequencing project: providing services to taxonomists for standard genome sequencing and annotation.</title>
        <authorList>
            <consortium name="The Broad Institute Genomics Platform"/>
            <consortium name="The Broad Institute Genome Sequencing Center for Infectious Disease"/>
            <person name="Wu L."/>
            <person name="Ma J."/>
        </authorList>
    </citation>
    <scope>NUCLEOTIDE SEQUENCE [LARGE SCALE GENOMIC DNA]</scope>
    <source>
        <strain evidence="3">JCM 18127</strain>
    </source>
</reference>
<dbReference type="Pfam" id="PF12802">
    <property type="entry name" value="MarR_2"/>
    <property type="match status" value="2"/>
</dbReference>
<comment type="caution">
    <text evidence="2">The sequence shown here is derived from an EMBL/GenBank/DDBJ whole genome shotgun (WGS) entry which is preliminary data.</text>
</comment>
<sequence>MSQQHEPSVLLPELADVLGHLFWRGNARAVAVLTAHLPPPLDAHGHAVLTTLVDEGAPLSQQAVADRLLLSRTTLTTVAAQLLAHGLVERVRNPEDRRAYLMTPTPAGRRTLAAGHRRLGAADAELGEPLGPNGASELLALLPRLLRPHLAEAGAQPPDRLLASLAFLLTRTHALHHRVVAEAVAPLDLEPRDLGALTALDALGPVPQTELARALGVSGAHLVQIADDLERVGAVERRRAPEDRRTQLLHPLPASARLLTAAHAAARGASEPWSAALPARSRQRLRRLLVQLVTG</sequence>
<dbReference type="InterPro" id="IPR036390">
    <property type="entry name" value="WH_DNA-bd_sf"/>
</dbReference>
<dbReference type="InterPro" id="IPR000835">
    <property type="entry name" value="HTH_MarR-typ"/>
</dbReference>
<name>A0ABP8WFM8_9ACTN</name>
<dbReference type="InterPro" id="IPR036388">
    <property type="entry name" value="WH-like_DNA-bd_sf"/>
</dbReference>
<dbReference type="SUPFAM" id="SSF46785">
    <property type="entry name" value="Winged helix' DNA-binding domain"/>
    <property type="match status" value="2"/>
</dbReference>
<dbReference type="Proteomes" id="UP001500621">
    <property type="component" value="Unassembled WGS sequence"/>
</dbReference>
<proteinExistence type="predicted"/>
<organism evidence="2 3">
    <name type="scientific">Nocardioides nanhaiensis</name>
    <dbReference type="NCBI Taxonomy" id="1476871"/>
    <lineage>
        <taxon>Bacteria</taxon>
        <taxon>Bacillati</taxon>
        <taxon>Actinomycetota</taxon>
        <taxon>Actinomycetes</taxon>
        <taxon>Propionibacteriales</taxon>
        <taxon>Nocardioidaceae</taxon>
        <taxon>Nocardioides</taxon>
    </lineage>
</organism>
<evidence type="ECO:0000313" key="3">
    <source>
        <dbReference type="Proteomes" id="UP001500621"/>
    </source>
</evidence>
<dbReference type="SMART" id="SM00347">
    <property type="entry name" value="HTH_MARR"/>
    <property type="match status" value="2"/>
</dbReference>
<dbReference type="PANTHER" id="PTHR33164:SF99">
    <property type="entry name" value="MARR FAMILY REGULATORY PROTEIN"/>
    <property type="match status" value="1"/>
</dbReference>
<protein>
    <recommendedName>
        <fullName evidence="1">HTH marR-type domain-containing protein</fullName>
    </recommendedName>
</protein>
<feature type="domain" description="HTH marR-type" evidence="1">
    <location>
        <begin position="7"/>
        <end position="147"/>
    </location>
</feature>
<dbReference type="PANTHER" id="PTHR33164">
    <property type="entry name" value="TRANSCRIPTIONAL REGULATOR, MARR FAMILY"/>
    <property type="match status" value="1"/>
</dbReference>
<evidence type="ECO:0000313" key="2">
    <source>
        <dbReference type="EMBL" id="GAA4687286.1"/>
    </source>
</evidence>
<dbReference type="RefSeq" id="WP_345266535.1">
    <property type="nucleotide sequence ID" value="NZ_BAABIM010000002.1"/>
</dbReference>